<sequence length="349" mass="38982">MGFIKDKSKIAEEDLITPVQLVVYLDGDGKEVVERMYTKTDAEYRKQKKSKDKDFTGMHWFEDTEGHFKRGFVYKNGELVQTLLPKDIGQQGNLRTSCGLILQSTTIDYYSIACSSNGCGPPQFMYTESFSYYVADRNCEQNKHDTEYAPSGSGGSGGDTSGGDQNQDDTVTEGWAVPEDRISQFNAWLRDLNPRETAWLKANPGKAPAAWFNTQKAENQSRSEYMCQKDGIFSDWIVDIDGTNQNAFKHAYWNAMNYNSFGEEEAKIIGDNHEGDWTVKTLDIDMDLQNNALGRKVAQTCGCSGIALRDAVLKAIKDGRGKRNSIGVTGKKEERLISTSSATTFCNDN</sequence>
<feature type="compositionally biased region" description="Gly residues" evidence="1">
    <location>
        <begin position="152"/>
        <end position="161"/>
    </location>
</feature>
<feature type="region of interest" description="Disordered" evidence="1">
    <location>
        <begin position="143"/>
        <end position="171"/>
    </location>
</feature>
<organism evidence="3 4">
    <name type="scientific">Dyadobacter psychrotolerans</name>
    <dbReference type="NCBI Taxonomy" id="2541721"/>
    <lineage>
        <taxon>Bacteria</taxon>
        <taxon>Pseudomonadati</taxon>
        <taxon>Bacteroidota</taxon>
        <taxon>Cytophagia</taxon>
        <taxon>Cytophagales</taxon>
        <taxon>Spirosomataceae</taxon>
        <taxon>Dyadobacter</taxon>
    </lineage>
</organism>
<comment type="caution">
    <text evidence="3">The sequence shown here is derived from an EMBL/GenBank/DDBJ whole genome shotgun (WGS) entry which is preliminary data.</text>
</comment>
<dbReference type="InterPro" id="IPR054246">
    <property type="entry name" value="DUF6973"/>
</dbReference>
<dbReference type="Proteomes" id="UP000294850">
    <property type="component" value="Unassembled WGS sequence"/>
</dbReference>
<name>A0A4R5DMQ3_9BACT</name>
<evidence type="ECO:0000313" key="4">
    <source>
        <dbReference type="Proteomes" id="UP000294850"/>
    </source>
</evidence>
<keyword evidence="4" id="KW-1185">Reference proteome</keyword>
<feature type="domain" description="DUF6973" evidence="2">
    <location>
        <begin position="200"/>
        <end position="301"/>
    </location>
</feature>
<protein>
    <recommendedName>
        <fullName evidence="2">DUF6973 domain-containing protein</fullName>
    </recommendedName>
</protein>
<reference evidence="3 4" key="1">
    <citation type="submission" date="2019-03" db="EMBL/GenBank/DDBJ databases">
        <title>Dyadobacter AR-3-6 sp. nov., isolated from arctic soil.</title>
        <authorList>
            <person name="Chaudhary D.K."/>
        </authorList>
    </citation>
    <scope>NUCLEOTIDE SEQUENCE [LARGE SCALE GENOMIC DNA]</scope>
    <source>
        <strain evidence="3 4">AR-3-6</strain>
    </source>
</reference>
<proteinExistence type="predicted"/>
<evidence type="ECO:0000313" key="3">
    <source>
        <dbReference type="EMBL" id="TDE11973.1"/>
    </source>
</evidence>
<gene>
    <name evidence="3" type="ORF">E0F88_23240</name>
</gene>
<evidence type="ECO:0000256" key="1">
    <source>
        <dbReference type="SAM" id="MobiDB-lite"/>
    </source>
</evidence>
<dbReference type="AlphaFoldDB" id="A0A4R5DMQ3"/>
<accession>A0A4R5DMQ3</accession>
<evidence type="ECO:0000259" key="2">
    <source>
        <dbReference type="Pfam" id="PF22322"/>
    </source>
</evidence>
<dbReference type="Pfam" id="PF22322">
    <property type="entry name" value="DUF6973"/>
    <property type="match status" value="1"/>
</dbReference>
<dbReference type="RefSeq" id="WP_131960683.1">
    <property type="nucleotide sequence ID" value="NZ_SMFL01000010.1"/>
</dbReference>
<dbReference type="EMBL" id="SMFL01000010">
    <property type="protein sequence ID" value="TDE11973.1"/>
    <property type="molecule type" value="Genomic_DNA"/>
</dbReference>
<dbReference type="OrthoDB" id="943524at2"/>